<dbReference type="Pfam" id="PF07261">
    <property type="entry name" value="DnaB_2"/>
    <property type="match status" value="1"/>
</dbReference>
<feature type="domain" description="DnaB/C C-terminal" evidence="2">
    <location>
        <begin position="141"/>
        <end position="213"/>
    </location>
</feature>
<evidence type="ECO:0000259" key="2">
    <source>
        <dbReference type="Pfam" id="PF07261"/>
    </source>
</evidence>
<dbReference type="Pfam" id="PF21984">
    <property type="entry name" value="DnaD_N"/>
    <property type="match status" value="1"/>
</dbReference>
<dbReference type="EMBL" id="RHHQ01000025">
    <property type="protein sequence ID" value="RNB80089.1"/>
    <property type="molecule type" value="Genomic_DNA"/>
</dbReference>
<gene>
    <name evidence="4" type="ORF">EDM56_27130</name>
</gene>
<name>A0A3M8CX85_9BACL</name>
<dbReference type="PANTHER" id="PTHR37293">
    <property type="entry name" value="PHAGE REPLICATION PROTEIN-RELATED"/>
    <property type="match status" value="1"/>
</dbReference>
<comment type="similarity">
    <text evidence="1">Belongs to the DnaB/DnaD family.</text>
</comment>
<dbReference type="PANTHER" id="PTHR37293:SF6">
    <property type="entry name" value="DNA REPLICATION PROTEIN DNAD"/>
    <property type="match status" value="1"/>
</dbReference>
<dbReference type="Gene3D" id="1.10.10.10">
    <property type="entry name" value="Winged helix-like DNA-binding domain superfamily/Winged helix DNA-binding domain"/>
    <property type="match status" value="1"/>
</dbReference>
<accession>A0A3M8CX85</accession>
<proteinExistence type="inferred from homology"/>
<dbReference type="InterPro" id="IPR034829">
    <property type="entry name" value="DnaD-like_sf"/>
</dbReference>
<dbReference type="Proteomes" id="UP000271031">
    <property type="component" value="Unassembled WGS sequence"/>
</dbReference>
<keyword evidence="5" id="KW-1185">Reference proteome</keyword>
<evidence type="ECO:0000313" key="4">
    <source>
        <dbReference type="EMBL" id="RNB80089.1"/>
    </source>
</evidence>
<dbReference type="InterPro" id="IPR036388">
    <property type="entry name" value="WH-like_DNA-bd_sf"/>
</dbReference>
<dbReference type="InterPro" id="IPR053843">
    <property type="entry name" value="DnaD_N"/>
</dbReference>
<dbReference type="NCBIfam" id="TIGR01446">
    <property type="entry name" value="DnaD_dom"/>
    <property type="match status" value="1"/>
</dbReference>
<comment type="caution">
    <text evidence="4">The sequence shown here is derived from an EMBL/GenBank/DDBJ whole genome shotgun (WGS) entry which is preliminary data.</text>
</comment>
<evidence type="ECO:0000259" key="3">
    <source>
        <dbReference type="Pfam" id="PF21984"/>
    </source>
</evidence>
<dbReference type="RefSeq" id="WP_122921073.1">
    <property type="nucleotide sequence ID" value="NZ_RHHQ01000025.1"/>
</dbReference>
<dbReference type="InterPro" id="IPR053162">
    <property type="entry name" value="DnaD"/>
</dbReference>
<evidence type="ECO:0000313" key="5">
    <source>
        <dbReference type="Proteomes" id="UP000271031"/>
    </source>
</evidence>
<evidence type="ECO:0000256" key="1">
    <source>
        <dbReference type="ARBA" id="ARBA00093462"/>
    </source>
</evidence>
<dbReference type="Gene3D" id="1.10.10.630">
    <property type="entry name" value="DnaD domain-like"/>
    <property type="match status" value="1"/>
</dbReference>
<organism evidence="4 5">
    <name type="scientific">Brevibacillus fluminis</name>
    <dbReference type="NCBI Taxonomy" id="511487"/>
    <lineage>
        <taxon>Bacteria</taxon>
        <taxon>Bacillati</taxon>
        <taxon>Bacillota</taxon>
        <taxon>Bacilli</taxon>
        <taxon>Bacillales</taxon>
        <taxon>Paenibacillaceae</taxon>
        <taxon>Brevibacillus</taxon>
    </lineage>
</organism>
<dbReference type="InterPro" id="IPR006343">
    <property type="entry name" value="DnaB/C_C"/>
</dbReference>
<dbReference type="OrthoDB" id="9770238at2"/>
<protein>
    <submittedName>
        <fullName evidence="4">DnaD domain protein</fullName>
    </submittedName>
</protein>
<reference evidence="4 5" key="1">
    <citation type="submission" date="2018-10" db="EMBL/GenBank/DDBJ databases">
        <title>Phylogenomics of Brevibacillus.</title>
        <authorList>
            <person name="Dunlap C."/>
        </authorList>
    </citation>
    <scope>NUCLEOTIDE SEQUENCE [LARGE SCALE GENOMIC DNA]</scope>
    <source>
        <strain evidence="4 5">JCM 15716</strain>
    </source>
</reference>
<feature type="domain" description="DnaD N-terminal" evidence="3">
    <location>
        <begin position="16"/>
        <end position="114"/>
    </location>
</feature>
<dbReference type="AlphaFoldDB" id="A0A3M8CX85"/>
<sequence length="224" mass="26613">MDRQILQLLQEGATTITNLLLKRYKRLSLSDEEMMLIIHLLSFQQEGNRFPTLSQLEERLSMPGIRLIQSLQKLTKEDWIAIDEIVDPENGKRYEQYNLQPLYYKLNRLLLEEQSFVVPVSESFPSPRLDTDGGEHPESLYSQFEQSFGRPLSSIEIETMQCWVEQDRYSEELIMTALREAQSVGKLYIRYIDRILLEWTRQKITTVEEARNYSLRFRRPSMQR</sequence>
<dbReference type="SUPFAM" id="SSF158499">
    <property type="entry name" value="DnaD domain-like"/>
    <property type="match status" value="1"/>
</dbReference>